<dbReference type="RefSeq" id="WP_209137386.1">
    <property type="nucleotide sequence ID" value="NZ_JAGHKO010000001.1"/>
</dbReference>
<proteinExistence type="predicted"/>
<evidence type="ECO:0000313" key="3">
    <source>
        <dbReference type="Proteomes" id="UP000677244"/>
    </source>
</evidence>
<comment type="caution">
    <text evidence="2">The sequence shown here is derived from an EMBL/GenBank/DDBJ whole genome shotgun (WGS) entry which is preliminary data.</text>
</comment>
<dbReference type="PANTHER" id="PTHR35596:SF1">
    <property type="entry name" value="MICROBIAL-TYPE PARG CATALYTIC DOMAIN-CONTAINING PROTEIN"/>
    <property type="match status" value="1"/>
</dbReference>
<dbReference type="SUPFAM" id="SSF52949">
    <property type="entry name" value="Macro domain-like"/>
    <property type="match status" value="1"/>
</dbReference>
<dbReference type="Gene3D" id="3.40.220.10">
    <property type="entry name" value="Leucine Aminopeptidase, subunit E, domain 1"/>
    <property type="match status" value="1"/>
</dbReference>
<name>A0ABS3YN46_9BACT</name>
<feature type="domain" description="Microbial-type PARG catalytic" evidence="1">
    <location>
        <begin position="10"/>
        <end position="159"/>
    </location>
</feature>
<gene>
    <name evidence="2" type="ORF">J7I42_03515</name>
</gene>
<dbReference type="InterPro" id="IPR012664">
    <property type="entry name" value="CHP02452"/>
</dbReference>
<dbReference type="Proteomes" id="UP000677244">
    <property type="component" value="Unassembled WGS sequence"/>
</dbReference>
<evidence type="ECO:0000313" key="2">
    <source>
        <dbReference type="EMBL" id="MBO9199319.1"/>
    </source>
</evidence>
<dbReference type="PANTHER" id="PTHR35596">
    <property type="entry name" value="DUF2263 DOMAIN-CONTAINING PROTEIN"/>
    <property type="match status" value="1"/>
</dbReference>
<dbReference type="NCBIfam" id="TIGR02452">
    <property type="entry name" value="TIGR02452 family protein"/>
    <property type="match status" value="1"/>
</dbReference>
<reference evidence="2 3" key="1">
    <citation type="submission" date="2021-03" db="EMBL/GenBank/DDBJ databases">
        <title>Assistant Professor.</title>
        <authorList>
            <person name="Huq M.A."/>
        </authorList>
    </citation>
    <scope>NUCLEOTIDE SEQUENCE [LARGE SCALE GENOMIC DNA]</scope>
    <source>
        <strain evidence="2 3">MAH-29</strain>
    </source>
</reference>
<dbReference type="Pfam" id="PF10021">
    <property type="entry name" value="PARG_cat_microb"/>
    <property type="match status" value="1"/>
</dbReference>
<evidence type="ECO:0000259" key="1">
    <source>
        <dbReference type="Pfam" id="PF10021"/>
    </source>
</evidence>
<dbReference type="InterPro" id="IPR019261">
    <property type="entry name" value="PARG_cat_microbial"/>
</dbReference>
<keyword evidence="3" id="KW-1185">Reference proteome</keyword>
<dbReference type="EMBL" id="JAGHKO010000001">
    <property type="protein sequence ID" value="MBO9199319.1"/>
    <property type="molecule type" value="Genomic_DNA"/>
</dbReference>
<accession>A0ABS3YN46</accession>
<protein>
    <submittedName>
        <fullName evidence="2">TIGR02452 family protein</fullName>
    </submittedName>
</protein>
<dbReference type="PIRSF" id="PIRSF014899">
    <property type="entry name" value="UCP014899"/>
    <property type="match status" value="1"/>
</dbReference>
<sequence>MNQRRRVEIANDTLEILEKGFYNNSKGEKVDIALIQQNAVDNTRLFKPEELEELLETIKKENGFQTQYEVTNETTCDAARRLVNGGVQDVLCLNFASAKNPGGGFLGGALAQEECIARASGLYPCLLSAMEYYNYHRSNRTGLYSDHMIYSPAVPLLKDEGGQELDVPVCTAIITSPAVNAGVIMRDEGGKMDKIAPVMRVRIEKLLALCLSRKHTTLVLGAWGCGVFRNEPEVISQLFLEALNGPFANQFQRIVFAVKTNKESIIEPFRKRFN</sequence>
<organism evidence="2 3">
    <name type="scientific">Niastella soli</name>
    <dbReference type="NCBI Taxonomy" id="2821487"/>
    <lineage>
        <taxon>Bacteria</taxon>
        <taxon>Pseudomonadati</taxon>
        <taxon>Bacteroidota</taxon>
        <taxon>Chitinophagia</taxon>
        <taxon>Chitinophagales</taxon>
        <taxon>Chitinophagaceae</taxon>
        <taxon>Niastella</taxon>
    </lineage>
</organism>
<dbReference type="InterPro" id="IPR043472">
    <property type="entry name" value="Macro_dom-like"/>
</dbReference>